<reference evidence="2" key="1">
    <citation type="submission" date="2019-03" db="EMBL/GenBank/DDBJ databases">
        <authorList>
            <person name="Mank J."/>
            <person name="Almeida P."/>
        </authorList>
    </citation>
    <scope>NUCLEOTIDE SEQUENCE</scope>
    <source>
        <strain evidence="2">78183</strain>
    </source>
</reference>
<organism evidence="2">
    <name type="scientific">Salix viminalis</name>
    <name type="common">Common osier</name>
    <name type="synonym">Basket willow</name>
    <dbReference type="NCBI Taxonomy" id="40686"/>
    <lineage>
        <taxon>Eukaryota</taxon>
        <taxon>Viridiplantae</taxon>
        <taxon>Streptophyta</taxon>
        <taxon>Embryophyta</taxon>
        <taxon>Tracheophyta</taxon>
        <taxon>Spermatophyta</taxon>
        <taxon>Magnoliopsida</taxon>
        <taxon>eudicotyledons</taxon>
        <taxon>Gunneridae</taxon>
        <taxon>Pentapetalae</taxon>
        <taxon>rosids</taxon>
        <taxon>fabids</taxon>
        <taxon>Malpighiales</taxon>
        <taxon>Salicaceae</taxon>
        <taxon>Saliceae</taxon>
        <taxon>Salix</taxon>
    </lineage>
</organism>
<dbReference type="EMBL" id="CAADRP010001711">
    <property type="protein sequence ID" value="VFU49863.1"/>
    <property type="molecule type" value="Genomic_DNA"/>
</dbReference>
<feature type="signal peptide" evidence="1">
    <location>
        <begin position="1"/>
        <end position="15"/>
    </location>
</feature>
<evidence type="ECO:0000313" key="2">
    <source>
        <dbReference type="EMBL" id="VFU49863.1"/>
    </source>
</evidence>
<gene>
    <name evidence="2" type="ORF">SVIM_LOCUS330140</name>
</gene>
<feature type="chain" id="PRO_5027075424" evidence="1">
    <location>
        <begin position="16"/>
        <end position="76"/>
    </location>
</feature>
<protein>
    <submittedName>
        <fullName evidence="2">Uncharacterized protein</fullName>
    </submittedName>
</protein>
<keyword evidence="1" id="KW-0732">Signal</keyword>
<accession>A0A6N2MP74</accession>
<sequence>MLLILIGLSLQGTQSSPEMLLLATNLQTSVRGRIPASSVSSISINLLREGGPDAVCDTLCNLQKLMQQVNATWLQN</sequence>
<proteinExistence type="predicted"/>
<dbReference type="AlphaFoldDB" id="A0A6N2MP74"/>
<evidence type="ECO:0000256" key="1">
    <source>
        <dbReference type="SAM" id="SignalP"/>
    </source>
</evidence>
<name>A0A6N2MP74_SALVM</name>